<dbReference type="GO" id="GO:0010507">
    <property type="term" value="P:negative regulation of autophagy"/>
    <property type="evidence" value="ECO:0007669"/>
    <property type="project" value="TreeGrafter"/>
</dbReference>
<dbReference type="InterPro" id="IPR048994">
    <property type="entry name" value="PH-GRAM_MTMR6-9"/>
</dbReference>
<dbReference type="InterPro" id="IPR011993">
    <property type="entry name" value="PH-like_dom_sf"/>
</dbReference>
<dbReference type="GO" id="GO:0046856">
    <property type="term" value="P:phosphatidylinositol dephosphorylation"/>
    <property type="evidence" value="ECO:0007669"/>
    <property type="project" value="TreeGrafter"/>
</dbReference>
<dbReference type="SUPFAM" id="SSF50729">
    <property type="entry name" value="PH domain-like"/>
    <property type="match status" value="1"/>
</dbReference>
<evidence type="ECO:0000259" key="2">
    <source>
        <dbReference type="PROSITE" id="PS51339"/>
    </source>
</evidence>
<dbReference type="PANTHER" id="PTHR10807:SF73">
    <property type="entry name" value="LD06050P"/>
    <property type="match status" value="1"/>
</dbReference>
<comment type="similarity">
    <text evidence="1">Belongs to the protein-tyrosine phosphatase family. Non-receptor class myotubularin subfamily.</text>
</comment>
<dbReference type="RefSeq" id="XP_011501113.1">
    <property type="nucleotide sequence ID" value="XM_011502811.1"/>
</dbReference>
<gene>
    <name evidence="4" type="primary">LOC105364783</name>
</gene>
<dbReference type="GO" id="GO:0019903">
    <property type="term" value="F:protein phosphatase binding"/>
    <property type="evidence" value="ECO:0007669"/>
    <property type="project" value="TreeGrafter"/>
</dbReference>
<dbReference type="PROSITE" id="PS51339">
    <property type="entry name" value="PPASE_MYOTUBULARIN"/>
    <property type="match status" value="1"/>
</dbReference>
<dbReference type="Proteomes" id="UP000695007">
    <property type="component" value="Unplaced"/>
</dbReference>
<dbReference type="Pfam" id="PF06602">
    <property type="entry name" value="Myotub-related"/>
    <property type="match status" value="1"/>
</dbReference>
<name>A0AAJ6YN65_9HYME</name>
<keyword evidence="3" id="KW-1185">Reference proteome</keyword>
<dbReference type="GO" id="GO:0005737">
    <property type="term" value="C:cytoplasm"/>
    <property type="evidence" value="ECO:0007669"/>
    <property type="project" value="TreeGrafter"/>
</dbReference>
<proteinExistence type="inferred from homology"/>
<feature type="domain" description="Myotubularin phosphatase" evidence="2">
    <location>
        <begin position="135"/>
        <end position="511"/>
    </location>
</feature>
<evidence type="ECO:0000256" key="1">
    <source>
        <dbReference type="ARBA" id="ARBA00007471"/>
    </source>
</evidence>
<dbReference type="CDD" id="cd13211">
    <property type="entry name" value="PH-GRAM_MTMR9"/>
    <property type="match status" value="1"/>
</dbReference>
<dbReference type="Gene3D" id="2.30.29.30">
    <property type="entry name" value="Pleckstrin-homology domain (PH domain)/Phosphotyrosine-binding domain (PTB)"/>
    <property type="match status" value="1"/>
</dbReference>
<evidence type="ECO:0000313" key="4">
    <source>
        <dbReference type="RefSeq" id="XP_011501113.1"/>
    </source>
</evidence>
<dbReference type="Pfam" id="PF21098">
    <property type="entry name" value="PH-GRAM_MTMR6-like"/>
    <property type="match status" value="1"/>
</dbReference>
<evidence type="ECO:0000313" key="3">
    <source>
        <dbReference type="Proteomes" id="UP000695007"/>
    </source>
</evidence>
<sequence>MEFVDFISIPRVDNVVLTEKTKEKAKNCKIEGTLCISGHHLILSDRQKNNQQELWLLYRNIDIMERKINNQSSGGSIILKCKDFHIYQLDFGSINDLLKVAQTIEKLSCLDQTFQYPFFYRPQSLNNSKIQIEDGWTVFHPLSEWSRLLATHGDEWRISHINRDYKVCSSYSSEVIVPTHIEDEIIVSSANFRYNGRFPVLCYRHDGGGILIRSSQPMCGPTEKRCKGDEMLLNSYLRPGIRGLIVDTRSRTQVQNARTKGGGTEVDTAYPQWLKTNKAILRATDLSESLSKLIEACNDLSCSTSQWLSRIDNSKWLLAVQDAMNAACLTAQCIERDKTAVLVHGGSGRDTTLVVTSLVQIILNPDCRTIRGLQALIEREWLQAGHPFYTRTRHGAYYTYDQNSQDAPTFLLFLDCLYQLHFQFQLSFEYTIELLIEIFKHSYSSNYGTFLGDSESDRNRLKLSERTCSLWSHVNQLGILEKYMNPLYEPNPCVIWPSVAPVSIELWRELYLGYNDAAPWDGMLLCAQEIKNKHQTIKRVTAELHQQIRQVLEETDLLSDESPSSATTSYAYNSSGLDEAAIHCRFSELSLEQSQNT</sequence>
<accession>A0AAJ6YN65</accession>
<reference evidence="4" key="1">
    <citation type="submission" date="2025-08" db="UniProtKB">
        <authorList>
            <consortium name="RefSeq"/>
        </authorList>
    </citation>
    <scope>IDENTIFICATION</scope>
</reference>
<dbReference type="PANTHER" id="PTHR10807">
    <property type="entry name" value="MYOTUBULARIN-RELATED"/>
    <property type="match status" value="1"/>
</dbReference>
<dbReference type="InterPro" id="IPR029021">
    <property type="entry name" value="Prot-tyrosine_phosphatase-like"/>
</dbReference>
<dbReference type="AlphaFoldDB" id="A0AAJ6YN65"/>
<organism evidence="3 4">
    <name type="scientific">Ceratosolen solmsi marchali</name>
    <dbReference type="NCBI Taxonomy" id="326594"/>
    <lineage>
        <taxon>Eukaryota</taxon>
        <taxon>Metazoa</taxon>
        <taxon>Ecdysozoa</taxon>
        <taxon>Arthropoda</taxon>
        <taxon>Hexapoda</taxon>
        <taxon>Insecta</taxon>
        <taxon>Pterygota</taxon>
        <taxon>Neoptera</taxon>
        <taxon>Endopterygota</taxon>
        <taxon>Hymenoptera</taxon>
        <taxon>Apocrita</taxon>
        <taxon>Proctotrupomorpha</taxon>
        <taxon>Chalcidoidea</taxon>
        <taxon>Agaonidae</taxon>
        <taxon>Agaoninae</taxon>
        <taxon>Ceratosolen</taxon>
    </lineage>
</organism>
<dbReference type="GeneID" id="105364783"/>
<protein>
    <submittedName>
        <fullName evidence="4">Myotubularin-related protein 9</fullName>
    </submittedName>
</protein>
<dbReference type="InterPro" id="IPR030564">
    <property type="entry name" value="Myotubularin"/>
</dbReference>
<dbReference type="KEGG" id="csol:105364783"/>
<dbReference type="InterPro" id="IPR010569">
    <property type="entry name" value="Myotubularin-like_Pase_dom"/>
</dbReference>
<dbReference type="SUPFAM" id="SSF52799">
    <property type="entry name" value="(Phosphotyrosine protein) phosphatases II"/>
    <property type="match status" value="1"/>
</dbReference>